<dbReference type="EMBL" id="CM047944">
    <property type="protein sequence ID" value="KAI9898939.1"/>
    <property type="molecule type" value="Genomic_DNA"/>
</dbReference>
<protein>
    <submittedName>
        <fullName evidence="1">Uncharacterized protein</fullName>
    </submittedName>
</protein>
<name>A0ACC0UZ16_9HYPO</name>
<organism evidence="1 2">
    <name type="scientific">Trichothecium roseum</name>
    <dbReference type="NCBI Taxonomy" id="47278"/>
    <lineage>
        <taxon>Eukaryota</taxon>
        <taxon>Fungi</taxon>
        <taxon>Dikarya</taxon>
        <taxon>Ascomycota</taxon>
        <taxon>Pezizomycotina</taxon>
        <taxon>Sordariomycetes</taxon>
        <taxon>Hypocreomycetidae</taxon>
        <taxon>Hypocreales</taxon>
        <taxon>Hypocreales incertae sedis</taxon>
        <taxon>Trichothecium</taxon>
    </lineage>
</organism>
<gene>
    <name evidence="1" type="ORF">N3K66_005400</name>
</gene>
<reference evidence="1" key="1">
    <citation type="submission" date="2022-10" db="EMBL/GenBank/DDBJ databases">
        <title>Complete Genome of Trichothecium roseum strain YXFP-22015, a Plant Pathogen Isolated from Citrus.</title>
        <authorList>
            <person name="Wang Y."/>
            <person name="Zhu L."/>
        </authorList>
    </citation>
    <scope>NUCLEOTIDE SEQUENCE</scope>
    <source>
        <strain evidence="1">YXFP-22015</strain>
    </source>
</reference>
<sequence length="728" mass="79807">MLPLLPIFALLFPSAAADGTGLLGAGKFLYKPVCAHSCRLFIKSSPLSCKHDIDPEAPPDPEAPASCFLTDAAFLRTMALCIEDHCGIDDVPVQDAEHYWAGHLATGTVGDWSAALRPSITYQDALRLAHDDVHGVDEEDVPVVVEGEPLNRTSRVRHQDFLPVDNWQRSFQWGEFDHGRNSIILACTSVGIPIVVSLFRFLPGYARHTGRIDAFLDAPLLGRRHRQPVAGNLGVMPTRGQSLYIAYIVLANLVLLLAPLRTLQPSSRMESHHMQRVLQVGDRAGVLAFALYVSLFLSSSRNNLLAWLTGWSRATFLLLHRWIAYACVFQTCLHSALLLHLYRRWYDLIAESSLPYWYWGIVATLCTCLLWPLSVLPVRQKMYELFLATHQVLAALVLVAAFLHIYYLYEYNWGYEMWIYLAGGLWFFDRAVRVLRVVANGVRTAEVTVPDPGTDLLRIDVEGVVAEGHVYLYFPTLGWRFWECHPFSVLSTFAVADEEEKEEEEEPAVSSAAATSNDEEKKPSSGNPAAIVRRASSGDSVGADASPRRSAKPSPSVGPTATFLVRPQKGSTKTLLDRARANNGRLRVKVLAESSYHADPAGRRKLGRCSSLVCVAGGVGITAVLALAKSFGGARARVHWGVRGNDVVAAVAGEIGRSGVDVRVSVGERLDLQAILGEEIMDGRDAGAVGVVVCGPPGMADDVRRLVGQLSGTRGARDVVFMDEAFSW</sequence>
<keyword evidence="2" id="KW-1185">Reference proteome</keyword>
<evidence type="ECO:0000313" key="1">
    <source>
        <dbReference type="EMBL" id="KAI9898939.1"/>
    </source>
</evidence>
<proteinExistence type="predicted"/>
<accession>A0ACC0UZ16</accession>
<comment type="caution">
    <text evidence="1">The sequence shown here is derived from an EMBL/GenBank/DDBJ whole genome shotgun (WGS) entry which is preliminary data.</text>
</comment>
<dbReference type="Proteomes" id="UP001163324">
    <property type="component" value="Chromosome 5"/>
</dbReference>
<evidence type="ECO:0000313" key="2">
    <source>
        <dbReference type="Proteomes" id="UP001163324"/>
    </source>
</evidence>